<evidence type="ECO:0000256" key="10">
    <source>
        <dbReference type="ARBA" id="ARBA00023295"/>
    </source>
</evidence>
<evidence type="ECO:0000256" key="7">
    <source>
        <dbReference type="ARBA" id="ARBA00023239"/>
    </source>
</evidence>
<dbReference type="EC" id="4.2.99.18" evidence="3"/>
<dbReference type="SMART" id="SM00478">
    <property type="entry name" value="ENDO3c"/>
    <property type="match status" value="1"/>
</dbReference>
<dbReference type="FunFam" id="1.10.1670.10:FF:000005">
    <property type="entry name" value="N-glycosylase/DNA lyase OGG1"/>
    <property type="match status" value="1"/>
</dbReference>
<feature type="region of interest" description="Disordered" evidence="13">
    <location>
        <begin position="184"/>
        <end position="207"/>
    </location>
</feature>
<keyword evidence="5 15" id="KW-0378">Hydrolase</keyword>
<evidence type="ECO:0000256" key="9">
    <source>
        <dbReference type="ARBA" id="ARBA00023268"/>
    </source>
</evidence>
<dbReference type="PANTHER" id="PTHR10242">
    <property type="entry name" value="8-OXOGUANINE DNA GLYCOSYLASE"/>
    <property type="match status" value="1"/>
</dbReference>
<name>A0A812DEK1_ACAPH</name>
<protein>
    <recommendedName>
        <fullName evidence="12">N-glycosylase/DNA lyase</fullName>
        <ecNumber evidence="3">4.2.99.18</ecNumber>
    </recommendedName>
</protein>
<dbReference type="EMBL" id="CAHIKZ030002966">
    <property type="protein sequence ID" value="CAE1294479.1"/>
    <property type="molecule type" value="Genomic_DNA"/>
</dbReference>
<evidence type="ECO:0000256" key="5">
    <source>
        <dbReference type="ARBA" id="ARBA00022801"/>
    </source>
</evidence>
<keyword evidence="4" id="KW-0227">DNA damage</keyword>
<dbReference type="GO" id="GO:0005634">
    <property type="term" value="C:nucleus"/>
    <property type="evidence" value="ECO:0007669"/>
    <property type="project" value="UniProtKB-SubCell"/>
</dbReference>
<dbReference type="InterPro" id="IPR011257">
    <property type="entry name" value="DNA_glycosylase"/>
</dbReference>
<evidence type="ECO:0000256" key="4">
    <source>
        <dbReference type="ARBA" id="ARBA00022763"/>
    </source>
</evidence>
<dbReference type="PANTHER" id="PTHR10242:SF2">
    <property type="entry name" value="N-GLYCOSYLASE_DNA LYASE"/>
    <property type="match status" value="1"/>
</dbReference>
<dbReference type="GO" id="GO:0034039">
    <property type="term" value="F:8-oxo-7,8-dihydroguanine DNA N-glycosylase activity"/>
    <property type="evidence" value="ECO:0007669"/>
    <property type="project" value="TreeGrafter"/>
</dbReference>
<comment type="similarity">
    <text evidence="2">Belongs to the type-1 OGG1 family.</text>
</comment>
<evidence type="ECO:0000256" key="12">
    <source>
        <dbReference type="ARBA" id="ARBA00073127"/>
    </source>
</evidence>
<dbReference type="SUPFAM" id="SSF55945">
    <property type="entry name" value="TATA-box binding protein-like"/>
    <property type="match status" value="1"/>
</dbReference>
<dbReference type="SUPFAM" id="SSF48150">
    <property type="entry name" value="DNA-glycosylase"/>
    <property type="match status" value="1"/>
</dbReference>
<dbReference type="InterPro" id="IPR023170">
    <property type="entry name" value="HhH_base_excis_C"/>
</dbReference>
<evidence type="ECO:0000256" key="6">
    <source>
        <dbReference type="ARBA" id="ARBA00023204"/>
    </source>
</evidence>
<dbReference type="Proteomes" id="UP000597762">
    <property type="component" value="Unassembled WGS sequence"/>
</dbReference>
<keyword evidence="16" id="KW-1185">Reference proteome</keyword>
<keyword evidence="10 15" id="KW-0326">Glycosidase</keyword>
<evidence type="ECO:0000259" key="14">
    <source>
        <dbReference type="SMART" id="SM00478"/>
    </source>
</evidence>
<dbReference type="InterPro" id="IPR003265">
    <property type="entry name" value="HhH-GPD_domain"/>
</dbReference>
<keyword evidence="9" id="KW-0511">Multifunctional enzyme</keyword>
<feature type="compositionally biased region" description="Basic residues" evidence="13">
    <location>
        <begin position="196"/>
        <end position="207"/>
    </location>
</feature>
<feature type="domain" description="HhH-GPD" evidence="14">
    <location>
        <begin position="20"/>
        <end position="175"/>
    </location>
</feature>
<evidence type="ECO:0000313" key="16">
    <source>
        <dbReference type="Proteomes" id="UP000597762"/>
    </source>
</evidence>
<proteinExistence type="inferred from homology"/>
<dbReference type="OrthoDB" id="238681at2759"/>
<evidence type="ECO:0000256" key="3">
    <source>
        <dbReference type="ARBA" id="ARBA00012720"/>
    </source>
</evidence>
<sequence>MAVLKRKEWSSFPCPEREVQLGFVLACGQSFRWTEVCPVQTLAAEGVEEKLKELGFGYRAKYINKTAQYINSMKERENWLHNLRSEPYEDAKKQLQEKLKGVGPKVADCVCLMSLDKPGAIPVDTHIQQIVSRDYSLRLRDKTLTKRNYDEIGKHFRDLFGKYAGWAQAVLFAAELRRFKKNDPGLKKEIPTVPEKKRKKTKKKETK</sequence>
<comment type="catalytic activity">
    <reaction evidence="11">
        <text>2'-deoxyribonucleotide-(2'-deoxyribose 5'-phosphate)-2'-deoxyribonucleotide-DNA = a 3'-end 2'-deoxyribonucleotide-(2,3-dehydro-2,3-deoxyribose 5'-phosphate)-DNA + a 5'-end 5'-phospho-2'-deoxyribonucleoside-DNA + H(+)</text>
        <dbReference type="Rhea" id="RHEA:66592"/>
        <dbReference type="Rhea" id="RHEA-COMP:13180"/>
        <dbReference type="Rhea" id="RHEA-COMP:16897"/>
        <dbReference type="Rhea" id="RHEA-COMP:17067"/>
        <dbReference type="ChEBI" id="CHEBI:15378"/>
        <dbReference type="ChEBI" id="CHEBI:136412"/>
        <dbReference type="ChEBI" id="CHEBI:157695"/>
        <dbReference type="ChEBI" id="CHEBI:167181"/>
        <dbReference type="EC" id="4.2.99.18"/>
    </reaction>
</comment>
<dbReference type="Gene3D" id="1.10.1670.10">
    <property type="entry name" value="Helix-hairpin-Helix base-excision DNA repair enzymes (C-terminal)"/>
    <property type="match status" value="1"/>
</dbReference>
<evidence type="ECO:0000256" key="11">
    <source>
        <dbReference type="ARBA" id="ARBA00044632"/>
    </source>
</evidence>
<reference evidence="15" key="1">
    <citation type="submission" date="2021-01" db="EMBL/GenBank/DDBJ databases">
        <authorList>
            <person name="Li R."/>
            <person name="Bekaert M."/>
        </authorList>
    </citation>
    <scope>NUCLEOTIDE SEQUENCE</scope>
    <source>
        <strain evidence="15">Farmed</strain>
    </source>
</reference>
<comment type="subcellular location">
    <subcellularLocation>
        <location evidence="1">Nucleus</location>
    </subcellularLocation>
</comment>
<dbReference type="Gene3D" id="1.10.340.30">
    <property type="entry name" value="Hypothetical protein, domain 2"/>
    <property type="match status" value="1"/>
</dbReference>
<keyword evidence="6" id="KW-0234">DNA repair</keyword>
<evidence type="ECO:0000313" key="15">
    <source>
        <dbReference type="EMBL" id="CAE1294479.1"/>
    </source>
</evidence>
<evidence type="ECO:0000256" key="1">
    <source>
        <dbReference type="ARBA" id="ARBA00004123"/>
    </source>
</evidence>
<dbReference type="CDD" id="cd00056">
    <property type="entry name" value="ENDO3c"/>
    <property type="match status" value="1"/>
</dbReference>
<dbReference type="InterPro" id="IPR052054">
    <property type="entry name" value="Oxidative_DNA_repair_enzyme"/>
</dbReference>
<evidence type="ECO:0000256" key="13">
    <source>
        <dbReference type="SAM" id="MobiDB-lite"/>
    </source>
</evidence>
<evidence type="ECO:0000256" key="8">
    <source>
        <dbReference type="ARBA" id="ARBA00023242"/>
    </source>
</evidence>
<dbReference type="Pfam" id="PF00730">
    <property type="entry name" value="HhH-GPD"/>
    <property type="match status" value="1"/>
</dbReference>
<dbReference type="AlphaFoldDB" id="A0A812DEK1"/>
<dbReference type="GO" id="GO:0140078">
    <property type="term" value="F:class I DNA-(apurinic or apyrimidinic site) endonuclease activity"/>
    <property type="evidence" value="ECO:0007669"/>
    <property type="project" value="UniProtKB-EC"/>
</dbReference>
<keyword evidence="7 15" id="KW-0456">Lyase</keyword>
<comment type="caution">
    <text evidence="15">The sequence shown here is derived from an EMBL/GenBank/DDBJ whole genome shotgun (WGS) entry which is preliminary data.</text>
</comment>
<organism evidence="15 16">
    <name type="scientific">Acanthosepion pharaonis</name>
    <name type="common">Pharaoh cuttlefish</name>
    <name type="synonym">Sepia pharaonis</name>
    <dbReference type="NCBI Taxonomy" id="158019"/>
    <lineage>
        <taxon>Eukaryota</taxon>
        <taxon>Metazoa</taxon>
        <taxon>Spiralia</taxon>
        <taxon>Lophotrochozoa</taxon>
        <taxon>Mollusca</taxon>
        <taxon>Cephalopoda</taxon>
        <taxon>Coleoidea</taxon>
        <taxon>Decapodiformes</taxon>
        <taxon>Sepiida</taxon>
        <taxon>Sepiina</taxon>
        <taxon>Sepiidae</taxon>
        <taxon>Acanthosepion</taxon>
    </lineage>
</organism>
<evidence type="ECO:0000256" key="2">
    <source>
        <dbReference type="ARBA" id="ARBA00010679"/>
    </source>
</evidence>
<dbReference type="GO" id="GO:0006285">
    <property type="term" value="P:base-excision repair, AP site formation"/>
    <property type="evidence" value="ECO:0007669"/>
    <property type="project" value="TreeGrafter"/>
</dbReference>
<accession>A0A812DEK1</accession>
<gene>
    <name evidence="15" type="ORF">SPHA_50426</name>
</gene>
<keyword evidence="8" id="KW-0539">Nucleus</keyword>